<evidence type="ECO:0000256" key="1">
    <source>
        <dbReference type="SAM" id="Phobius"/>
    </source>
</evidence>
<feature type="transmembrane region" description="Helical" evidence="1">
    <location>
        <begin position="27"/>
        <end position="57"/>
    </location>
</feature>
<organism evidence="2 3">
    <name type="scientific">Varroa destructor</name>
    <name type="common">Honeybee mite</name>
    <dbReference type="NCBI Taxonomy" id="109461"/>
    <lineage>
        <taxon>Eukaryota</taxon>
        <taxon>Metazoa</taxon>
        <taxon>Ecdysozoa</taxon>
        <taxon>Arthropoda</taxon>
        <taxon>Chelicerata</taxon>
        <taxon>Arachnida</taxon>
        <taxon>Acari</taxon>
        <taxon>Parasitiformes</taxon>
        <taxon>Mesostigmata</taxon>
        <taxon>Gamasina</taxon>
        <taxon>Dermanyssoidea</taxon>
        <taxon>Varroidae</taxon>
        <taxon>Varroa</taxon>
    </lineage>
</organism>
<evidence type="ECO:0000313" key="3">
    <source>
        <dbReference type="Proteomes" id="UP000594260"/>
    </source>
</evidence>
<dbReference type="RefSeq" id="XP_022664367.1">
    <property type="nucleotide sequence ID" value="XM_022808632.1"/>
</dbReference>
<protein>
    <submittedName>
        <fullName evidence="2">Uncharacterized protein</fullName>
    </submittedName>
</protein>
<sequence length="133" mass="14783">MGLNMSSDSILLSRISYRHSRVGNLPYIVYFSGCLATLACSLLIAGAIMMAIVFTEVRPPTDDENYQRYIGADFRRVIGPLMMVMASLMLLLGCGVTLLGYTSAQTDRKEIQKYVDAEMQSLPVHQSGYPYTK</sequence>
<proteinExistence type="predicted"/>
<reference evidence="2" key="1">
    <citation type="submission" date="2021-01" db="UniProtKB">
        <authorList>
            <consortium name="EnsemblMetazoa"/>
        </authorList>
    </citation>
    <scope>IDENTIFICATION</scope>
</reference>
<dbReference type="EnsemblMetazoa" id="XM_022808634">
    <property type="protein sequence ID" value="XP_022664369"/>
    <property type="gene ID" value="LOC111251730"/>
</dbReference>
<dbReference type="Proteomes" id="UP000594260">
    <property type="component" value="Unplaced"/>
</dbReference>
<dbReference type="RefSeq" id="XP_022664370.1">
    <property type="nucleotide sequence ID" value="XM_022808635.1"/>
</dbReference>
<dbReference type="RefSeq" id="XP_022664372.1">
    <property type="nucleotide sequence ID" value="XM_022808637.1"/>
</dbReference>
<keyword evidence="3" id="KW-1185">Reference proteome</keyword>
<accession>A0A7M7KDW7</accession>
<dbReference type="RefSeq" id="XP_022664369.1">
    <property type="nucleotide sequence ID" value="XM_022808634.1"/>
</dbReference>
<keyword evidence="1" id="KW-0812">Transmembrane</keyword>
<dbReference type="KEGG" id="vde:111251730"/>
<dbReference type="EnsemblMetazoa" id="XM_022808632">
    <property type="protein sequence ID" value="XP_022664367"/>
    <property type="gene ID" value="LOC111251730"/>
</dbReference>
<dbReference type="AlphaFoldDB" id="A0A7M7KDW7"/>
<dbReference type="GeneID" id="111251730"/>
<evidence type="ECO:0000313" key="2">
    <source>
        <dbReference type="EnsemblMetazoa" id="XP_022664369"/>
    </source>
</evidence>
<name>A0A7M7KDW7_VARDE</name>
<dbReference type="OMA" id="DENYQRY"/>
<dbReference type="RefSeq" id="XP_022664371.1">
    <property type="nucleotide sequence ID" value="XM_022808636.1"/>
</dbReference>
<dbReference type="OrthoDB" id="6479000at2759"/>
<dbReference type="InParanoid" id="A0A7M7KDW7"/>
<feature type="transmembrane region" description="Helical" evidence="1">
    <location>
        <begin position="77"/>
        <end position="101"/>
    </location>
</feature>
<keyword evidence="1" id="KW-0472">Membrane</keyword>
<dbReference type="EnsemblMetazoa" id="XM_022808635">
    <property type="protein sequence ID" value="XP_022664370"/>
    <property type="gene ID" value="LOC111251730"/>
</dbReference>
<dbReference type="EnsemblMetazoa" id="XM_022808636">
    <property type="protein sequence ID" value="XP_022664371"/>
    <property type="gene ID" value="LOC111251730"/>
</dbReference>
<keyword evidence="1" id="KW-1133">Transmembrane helix</keyword>
<dbReference type="EnsemblMetazoa" id="XM_022808637">
    <property type="protein sequence ID" value="XP_022664372"/>
    <property type="gene ID" value="LOC111251730"/>
</dbReference>